<dbReference type="AlphaFoldDB" id="A0A0F9APX0"/>
<name>A0A0F9APX0_9ZZZZ</name>
<proteinExistence type="predicted"/>
<feature type="non-terminal residue" evidence="1">
    <location>
        <position position="483"/>
    </location>
</feature>
<accession>A0A0F9APX0</accession>
<sequence>PKRRKGAGKRAPAPPKGKHVASYTYTSVDGLPMAVKKRYQLGEEKIFTWCDPQDTDKLGLPGNMTEANLPLYNIEDVARRTSKKVIWVEGEKAADALKEAYGSLAICLPGGSTADPTDDQMEPLRERNIILWPDNDEPGRALMRKVADKIVGIAAEVTMVMPYVPPGGDAYNYVKAGHTKEQLKKEIGSTHQEARMAELPDGYEVTVPDTGGVVKFNFLDLYNGPRTIDADIVVWREMTGTSGVSYSARQNLQSASSRAGFVKQLSQHFGPDTKDSVKMWSRIVDTAYGKVQESQRNREPAELVLSALPPGANSLHLIKPLVADDGMTIPFGMGGAGKSYISLMLAVITALNQDDLPAIKALDLRPRRHGDVVYIDYEASRERAQRRVKGILRGFGLDPDEHEGLPIHYWSAQGIPLTNDVHSVRKLYKKTEAVLLIVDSLSRACGDDLKSQEVVSAYSNAIARIGATASISIAHVTKDQGTQ</sequence>
<dbReference type="EMBL" id="LAZR01041643">
    <property type="protein sequence ID" value="KKL11470.1"/>
    <property type="molecule type" value="Genomic_DNA"/>
</dbReference>
<dbReference type="Gene3D" id="3.40.50.300">
    <property type="entry name" value="P-loop containing nucleotide triphosphate hydrolases"/>
    <property type="match status" value="1"/>
</dbReference>
<dbReference type="Pfam" id="PF13481">
    <property type="entry name" value="AAA_25"/>
    <property type="match status" value="1"/>
</dbReference>
<gene>
    <name evidence="1" type="ORF">LCGC14_2545500</name>
</gene>
<evidence type="ECO:0000313" key="1">
    <source>
        <dbReference type="EMBL" id="KKL11470.1"/>
    </source>
</evidence>
<dbReference type="CDD" id="cd01029">
    <property type="entry name" value="TOPRIM_primases"/>
    <property type="match status" value="1"/>
</dbReference>
<organism evidence="1">
    <name type="scientific">marine sediment metagenome</name>
    <dbReference type="NCBI Taxonomy" id="412755"/>
    <lineage>
        <taxon>unclassified sequences</taxon>
        <taxon>metagenomes</taxon>
        <taxon>ecological metagenomes</taxon>
    </lineage>
</organism>
<feature type="non-terminal residue" evidence="1">
    <location>
        <position position="1"/>
    </location>
</feature>
<dbReference type="InterPro" id="IPR034154">
    <property type="entry name" value="TOPRIM_DnaG/twinkle"/>
</dbReference>
<dbReference type="InterPro" id="IPR027417">
    <property type="entry name" value="P-loop_NTPase"/>
</dbReference>
<dbReference type="SUPFAM" id="SSF52540">
    <property type="entry name" value="P-loop containing nucleoside triphosphate hydrolases"/>
    <property type="match status" value="1"/>
</dbReference>
<comment type="caution">
    <text evidence="1">The sequence shown here is derived from an EMBL/GenBank/DDBJ whole genome shotgun (WGS) entry which is preliminary data.</text>
</comment>
<evidence type="ECO:0008006" key="2">
    <source>
        <dbReference type="Google" id="ProtNLM"/>
    </source>
</evidence>
<dbReference type="Gene3D" id="3.40.1360.10">
    <property type="match status" value="1"/>
</dbReference>
<protein>
    <recommendedName>
        <fullName evidence="2">Toprim domain-containing protein</fullName>
    </recommendedName>
</protein>
<reference evidence="1" key="1">
    <citation type="journal article" date="2015" name="Nature">
        <title>Complex archaea that bridge the gap between prokaryotes and eukaryotes.</title>
        <authorList>
            <person name="Spang A."/>
            <person name="Saw J.H."/>
            <person name="Jorgensen S.L."/>
            <person name="Zaremba-Niedzwiedzka K."/>
            <person name="Martijn J."/>
            <person name="Lind A.E."/>
            <person name="van Eijk R."/>
            <person name="Schleper C."/>
            <person name="Guy L."/>
            <person name="Ettema T.J."/>
        </authorList>
    </citation>
    <scope>NUCLEOTIDE SEQUENCE</scope>
</reference>